<dbReference type="GO" id="GO:0047150">
    <property type="term" value="F:betaine-homocysteine S-methyltransferase activity"/>
    <property type="evidence" value="ECO:0007669"/>
    <property type="project" value="TreeGrafter"/>
</dbReference>
<evidence type="ECO:0000313" key="10">
    <source>
        <dbReference type="EMBL" id="KAK8400275.1"/>
    </source>
</evidence>
<keyword evidence="5 7" id="KW-0479">Metal-binding</keyword>
<evidence type="ECO:0000313" key="11">
    <source>
        <dbReference type="Proteomes" id="UP001487740"/>
    </source>
</evidence>
<organism evidence="10 11">
    <name type="scientific">Scylla paramamosain</name>
    <name type="common">Mud crab</name>
    <dbReference type="NCBI Taxonomy" id="85552"/>
    <lineage>
        <taxon>Eukaryota</taxon>
        <taxon>Metazoa</taxon>
        <taxon>Ecdysozoa</taxon>
        <taxon>Arthropoda</taxon>
        <taxon>Crustacea</taxon>
        <taxon>Multicrustacea</taxon>
        <taxon>Malacostraca</taxon>
        <taxon>Eumalacostraca</taxon>
        <taxon>Eucarida</taxon>
        <taxon>Decapoda</taxon>
        <taxon>Pleocyemata</taxon>
        <taxon>Brachyura</taxon>
        <taxon>Eubrachyura</taxon>
        <taxon>Portunoidea</taxon>
        <taxon>Portunidae</taxon>
        <taxon>Portuninae</taxon>
        <taxon>Scylla</taxon>
    </lineage>
</organism>
<evidence type="ECO:0000256" key="8">
    <source>
        <dbReference type="SAM" id="MobiDB-lite"/>
    </source>
</evidence>
<keyword evidence="4 7" id="KW-0808">Transferase</keyword>
<feature type="domain" description="Hcy-binding" evidence="9">
    <location>
        <begin position="400"/>
        <end position="701"/>
    </location>
</feature>
<dbReference type="InterPro" id="IPR003726">
    <property type="entry name" value="HCY_dom"/>
</dbReference>
<evidence type="ECO:0000259" key="9">
    <source>
        <dbReference type="PROSITE" id="PS50970"/>
    </source>
</evidence>
<evidence type="ECO:0000256" key="7">
    <source>
        <dbReference type="PROSITE-ProRule" id="PRU00333"/>
    </source>
</evidence>
<comment type="cofactor">
    <cofactor evidence="1 7">
        <name>Zn(2+)</name>
        <dbReference type="ChEBI" id="CHEBI:29105"/>
    </cofactor>
</comment>
<protein>
    <recommendedName>
        <fullName evidence="9">Hcy-binding domain-containing protein</fullName>
    </recommendedName>
</protein>
<dbReference type="AlphaFoldDB" id="A0AAW0UN35"/>
<feature type="binding site" evidence="7">
    <location>
        <position position="249"/>
    </location>
    <ligand>
        <name>Zn(2+)</name>
        <dbReference type="ChEBI" id="CHEBI:29105"/>
    </ligand>
</feature>
<keyword evidence="3 7" id="KW-0489">Methyltransferase</keyword>
<name>A0AAW0UN35_SCYPA</name>
<sequence length="765" mass="84375">MPERLWRHTHSRRCSENFTLQKKCRPRTARTFLLFEKHNTSVPGTEGLLERLRDGVVVGDGGLIFAMERRGYMNAGVWTPEVVVEHPEAVKQLHREFLRAGSDVVQTLTFNGSQDKLNKIFGNNTFSCQQLSDAGYHIAREVAKEGDALVAGSISQCPSYIEGKGKAAVQAQTREQLKPFIKNKVDFLIAEFFFHVEEIEWAIEEALKTGIVVAATLAIGVKGDMNGIPAGECAVRMAKAGAHVVGVNCMFDPDETVKTIKAMKTALDDAGLSPFLMTQPNGFFCPGAGKYGYLSCPEFPYAMEPRVVTRFDVHRYARAVCDLGVRYIGGCCGFEPYHIRAIAEEVAEERGKMPPASDKHKPWGKCLELSYIDFIRERVGLFRAPLSSGSISSILAAMSQKGLLERLRDGLVVGDGGMIFALERRGYVDAGMWTPEVVVEHPEAVKQLHREFLRAGSDVIQTVTYNGSQDKLNKALGSDAFTCQQINDAACQIAREVANEGNALVAGSINKCPAYKEGKGKAAVQAQMREQLQPFVRNKIDFIILEFFFHVEEIEWAIEEAVKTGMVVVATMAVSMKGDGNGIPAGECAVRMAKAGAQVVGVNCLFDPDTTVKTIKAMKAALNNAGLSPYLMTQPNGFMCPGAGTQGYLSCPEFPYALEPRVVTRFDVHRYARAVHDLGVRYLGGCCGFEPYHIRAIAEEVAEERGKLPPASKKHQPWGKCLERSHMDYVKKRAGREYWENLIPGSGRFQPPSHVYDPSPEKDLE</sequence>
<dbReference type="InterPro" id="IPR036589">
    <property type="entry name" value="HCY_dom_sf"/>
</dbReference>
<gene>
    <name evidence="10" type="ORF">O3P69_003169</name>
</gene>
<dbReference type="SUPFAM" id="SSF82282">
    <property type="entry name" value="Homocysteine S-methyltransferase"/>
    <property type="match status" value="2"/>
</dbReference>
<dbReference type="EMBL" id="JARAKH010000010">
    <property type="protein sequence ID" value="KAK8400275.1"/>
    <property type="molecule type" value="Genomic_DNA"/>
</dbReference>
<feature type="region of interest" description="Disordered" evidence="8">
    <location>
        <begin position="743"/>
        <end position="765"/>
    </location>
</feature>
<comment type="caution">
    <text evidence="10">The sequence shown here is derived from an EMBL/GenBank/DDBJ whole genome shotgun (WGS) entry which is preliminary data.</text>
</comment>
<evidence type="ECO:0000256" key="3">
    <source>
        <dbReference type="ARBA" id="ARBA00022603"/>
    </source>
</evidence>
<dbReference type="PANTHER" id="PTHR46120:SF4">
    <property type="entry name" value="HCY-BINDING DOMAIN-CONTAINING PROTEIN"/>
    <property type="match status" value="1"/>
</dbReference>
<dbReference type="PANTHER" id="PTHR46120">
    <property type="entry name" value="BETAINE--HOMOCYSTEINE S-METHYLTRANSFERASE 1"/>
    <property type="match status" value="1"/>
</dbReference>
<keyword evidence="6 7" id="KW-0862">Zinc</keyword>
<feature type="binding site" evidence="7">
    <location>
        <position position="604"/>
    </location>
    <ligand>
        <name>Zn(2+)</name>
        <dbReference type="ChEBI" id="CHEBI:29105"/>
    </ligand>
</feature>
<dbReference type="PROSITE" id="PS50970">
    <property type="entry name" value="HCY"/>
    <property type="match status" value="2"/>
</dbReference>
<evidence type="ECO:0000256" key="1">
    <source>
        <dbReference type="ARBA" id="ARBA00001947"/>
    </source>
</evidence>
<keyword evidence="11" id="KW-1185">Reference proteome</keyword>
<proteinExistence type="predicted"/>
<dbReference type="InterPro" id="IPR051524">
    <property type="entry name" value="BHMT"/>
</dbReference>
<evidence type="ECO:0000256" key="2">
    <source>
        <dbReference type="ARBA" id="ARBA00005137"/>
    </source>
</evidence>
<dbReference type="Gene3D" id="3.20.20.330">
    <property type="entry name" value="Homocysteine-binding-like domain"/>
    <property type="match status" value="2"/>
</dbReference>
<feature type="binding site" evidence="7">
    <location>
        <position position="687"/>
    </location>
    <ligand>
        <name>Zn(2+)</name>
        <dbReference type="ChEBI" id="CHEBI:29105"/>
    </ligand>
</feature>
<feature type="binding site" evidence="7">
    <location>
        <position position="332"/>
    </location>
    <ligand>
        <name>Zn(2+)</name>
        <dbReference type="ChEBI" id="CHEBI:29105"/>
    </ligand>
</feature>
<feature type="binding site" evidence="7">
    <location>
        <position position="331"/>
    </location>
    <ligand>
        <name>Zn(2+)</name>
        <dbReference type="ChEBI" id="CHEBI:29105"/>
    </ligand>
</feature>
<evidence type="ECO:0000256" key="5">
    <source>
        <dbReference type="ARBA" id="ARBA00022723"/>
    </source>
</evidence>
<feature type="binding site" evidence="7">
    <location>
        <position position="686"/>
    </location>
    <ligand>
        <name>Zn(2+)</name>
        <dbReference type="ChEBI" id="CHEBI:29105"/>
    </ligand>
</feature>
<dbReference type="FunFam" id="3.20.20.330:FF:000003">
    <property type="entry name" value="Betaine--homocysteine S-methyltransferase 1"/>
    <property type="match status" value="2"/>
</dbReference>
<dbReference type="GO" id="GO:0032259">
    <property type="term" value="P:methylation"/>
    <property type="evidence" value="ECO:0007669"/>
    <property type="project" value="UniProtKB-KW"/>
</dbReference>
<dbReference type="GO" id="GO:0046872">
    <property type="term" value="F:metal ion binding"/>
    <property type="evidence" value="ECO:0007669"/>
    <property type="project" value="UniProtKB-KW"/>
</dbReference>
<dbReference type="Pfam" id="PF02574">
    <property type="entry name" value="S-methyl_trans"/>
    <property type="match status" value="2"/>
</dbReference>
<comment type="pathway">
    <text evidence="2">Amino-acid biosynthesis; L-methionine biosynthesis via de novo pathway; L-methionine from L-homocysteine (BhmT route): step 1/1.</text>
</comment>
<dbReference type="GO" id="GO:0009086">
    <property type="term" value="P:methionine biosynthetic process"/>
    <property type="evidence" value="ECO:0007669"/>
    <property type="project" value="TreeGrafter"/>
</dbReference>
<reference evidence="10 11" key="1">
    <citation type="submission" date="2023-03" db="EMBL/GenBank/DDBJ databases">
        <title>High-quality genome of Scylla paramamosain provides insights in environmental adaptation.</title>
        <authorList>
            <person name="Zhang L."/>
        </authorList>
    </citation>
    <scope>NUCLEOTIDE SEQUENCE [LARGE SCALE GENOMIC DNA]</scope>
    <source>
        <strain evidence="10">LZ_2023a</strain>
        <tissue evidence="10">Muscle</tissue>
    </source>
</reference>
<dbReference type="Proteomes" id="UP001487740">
    <property type="component" value="Unassembled WGS sequence"/>
</dbReference>
<evidence type="ECO:0000256" key="6">
    <source>
        <dbReference type="ARBA" id="ARBA00022833"/>
    </source>
</evidence>
<evidence type="ECO:0000256" key="4">
    <source>
        <dbReference type="ARBA" id="ARBA00022679"/>
    </source>
</evidence>
<feature type="domain" description="Hcy-binding" evidence="9">
    <location>
        <begin position="45"/>
        <end position="346"/>
    </location>
</feature>
<accession>A0AAW0UN35</accession>